<protein>
    <submittedName>
        <fullName evidence="1">Uncharacterized protein</fullName>
    </submittedName>
</protein>
<dbReference type="KEGG" id="fro:AALO17_25780"/>
<dbReference type="Proteomes" id="UP000069771">
    <property type="component" value="Chromosome"/>
</dbReference>
<dbReference type="STRING" id="1702221.AALO17_25780"/>
<dbReference type="AlphaFoldDB" id="A0A140DYI5"/>
<name>A0A140DYI5_9FIRM</name>
<evidence type="ECO:0000313" key="2">
    <source>
        <dbReference type="Proteomes" id="UP000069771"/>
    </source>
</evidence>
<reference evidence="1 2" key="1">
    <citation type="journal article" date="2016" name="Gut Pathog.">
        <title>Whole genome sequencing of "Faecalibaculum rodentium" ALO17, isolated from C57BL/6J laboratory mouse feces.</title>
        <authorList>
            <person name="Lim S."/>
            <person name="Chang D.H."/>
            <person name="Ahn S."/>
            <person name="Kim B.C."/>
        </authorList>
    </citation>
    <scope>NUCLEOTIDE SEQUENCE [LARGE SCALE GENOMIC DNA]</scope>
    <source>
        <strain evidence="1 2">Alo17</strain>
    </source>
</reference>
<gene>
    <name evidence="1" type="ORF">AALO17_25780</name>
</gene>
<evidence type="ECO:0000313" key="1">
    <source>
        <dbReference type="EMBL" id="AMK55712.1"/>
    </source>
</evidence>
<sequence>MVNEQGSLPCFSFSGHLTWRSQNPQSRSMPNVLEYKKMKVVANLQ</sequence>
<proteinExistence type="predicted"/>
<accession>A0A140DYI5</accession>
<dbReference type="EMBL" id="CP011391">
    <property type="protein sequence ID" value="AMK55712.1"/>
    <property type="molecule type" value="Genomic_DNA"/>
</dbReference>
<keyword evidence="2" id="KW-1185">Reference proteome</keyword>
<organism evidence="1 2">
    <name type="scientific">Faecalibaculum rodentium</name>
    <dbReference type="NCBI Taxonomy" id="1702221"/>
    <lineage>
        <taxon>Bacteria</taxon>
        <taxon>Bacillati</taxon>
        <taxon>Bacillota</taxon>
        <taxon>Erysipelotrichia</taxon>
        <taxon>Erysipelotrichales</taxon>
        <taxon>Erysipelotrichaceae</taxon>
        <taxon>Faecalibaculum</taxon>
    </lineage>
</organism>